<accession>A0A139GVG3</accession>
<feature type="region of interest" description="Disordered" evidence="1">
    <location>
        <begin position="173"/>
        <end position="192"/>
    </location>
</feature>
<feature type="region of interest" description="Disordered" evidence="1">
    <location>
        <begin position="198"/>
        <end position="228"/>
    </location>
</feature>
<evidence type="ECO:0000313" key="2">
    <source>
        <dbReference type="EMBL" id="KXS94166.1"/>
    </source>
</evidence>
<organism evidence="2 3">
    <name type="scientific">Pseudocercospora musae</name>
    <dbReference type="NCBI Taxonomy" id="113226"/>
    <lineage>
        <taxon>Eukaryota</taxon>
        <taxon>Fungi</taxon>
        <taxon>Dikarya</taxon>
        <taxon>Ascomycota</taxon>
        <taxon>Pezizomycotina</taxon>
        <taxon>Dothideomycetes</taxon>
        <taxon>Dothideomycetidae</taxon>
        <taxon>Mycosphaerellales</taxon>
        <taxon>Mycosphaerellaceae</taxon>
        <taxon>Pseudocercospora</taxon>
    </lineage>
</organism>
<evidence type="ECO:0000256" key="1">
    <source>
        <dbReference type="SAM" id="MobiDB-lite"/>
    </source>
</evidence>
<keyword evidence="3" id="KW-1185">Reference proteome</keyword>
<evidence type="ECO:0000313" key="3">
    <source>
        <dbReference type="Proteomes" id="UP000073492"/>
    </source>
</evidence>
<feature type="region of interest" description="Disordered" evidence="1">
    <location>
        <begin position="416"/>
        <end position="439"/>
    </location>
</feature>
<comment type="caution">
    <text evidence="2">The sequence shown here is derived from an EMBL/GenBank/DDBJ whole genome shotgun (WGS) entry which is preliminary data.</text>
</comment>
<proteinExistence type="predicted"/>
<sequence>MSILAMWTKRSKEHSNSAGFALAQYNKETRQNIEHPAIPHPQNHIESRDDTRSNAFIDVIKCAVGPFNFLSNSVGSIVAPRMFPSGSPVLAVVGILANRTKRLNKVSHEDIPDALLPVYQLMFIGLMKVLALATRITFRQMKDVEEGDHQLVIKHKRQRFRSISLRRSTMDDVKDEYDDQKSFPDLEDEDQTEETILGAAQDTQDDPETTSGTIADTSAEPEEPEEGMTVAAWMPRRRRIPRNPKQQSLRHMPLIGQGGQDEEKGYYMCGDTHDHIEVRPAIRPLRSGKIQFCNEEQDLQPWLDALRKEWDLLDFVDPRSILRAAAEDHLQTSPRNTSIIESPLEPSVTSMSSVLQALLAKLRKRREVHREHKAAKLRERDQERQSDGLLRIALKRHNSMNSFTIADPTTHYRRRQDHDEWVQRANEGGGRKLGRRSWG</sequence>
<dbReference type="Proteomes" id="UP000073492">
    <property type="component" value="Unassembled WGS sequence"/>
</dbReference>
<gene>
    <name evidence="2" type="ORF">AC579_4518</name>
</gene>
<dbReference type="EMBL" id="LFZO01001016">
    <property type="protein sequence ID" value="KXS94166.1"/>
    <property type="molecule type" value="Genomic_DNA"/>
</dbReference>
<dbReference type="AlphaFoldDB" id="A0A139GVG3"/>
<dbReference type="OrthoDB" id="3874921at2759"/>
<name>A0A139GVG3_9PEZI</name>
<protein>
    <submittedName>
        <fullName evidence="2">Uncharacterized protein</fullName>
    </submittedName>
</protein>
<reference evidence="2 3" key="1">
    <citation type="submission" date="2015-07" db="EMBL/GenBank/DDBJ databases">
        <title>Comparative genomics of the Sigatoka disease complex on banana suggests a link between parallel evolutionary changes in Pseudocercospora fijiensis and Pseudocercospora eumusae and increased virulence on the banana host.</title>
        <authorList>
            <person name="Chang T.-C."/>
            <person name="Salvucci A."/>
            <person name="Crous P.W."/>
            <person name="Stergiopoulos I."/>
        </authorList>
    </citation>
    <scope>NUCLEOTIDE SEQUENCE [LARGE SCALE GENOMIC DNA]</scope>
    <source>
        <strain evidence="2 3">CBS 116634</strain>
    </source>
</reference>